<feature type="transmembrane region" description="Helical" evidence="3">
    <location>
        <begin position="280"/>
        <end position="298"/>
    </location>
</feature>
<dbReference type="PANTHER" id="PTHR34502">
    <property type="entry name" value="DUF6594 DOMAIN-CONTAINING PROTEIN-RELATED"/>
    <property type="match status" value="1"/>
</dbReference>
<dbReference type="EMBL" id="MU865952">
    <property type="protein sequence ID" value="KAK4447108.1"/>
    <property type="molecule type" value="Genomic_DNA"/>
</dbReference>
<keyword evidence="1" id="KW-0175">Coiled coil</keyword>
<evidence type="ECO:0000256" key="2">
    <source>
        <dbReference type="SAM" id="MobiDB-lite"/>
    </source>
</evidence>
<comment type="caution">
    <text evidence="5">The sequence shown here is derived from an EMBL/GenBank/DDBJ whole genome shotgun (WGS) entry which is preliminary data.</text>
</comment>
<reference evidence="5" key="2">
    <citation type="submission" date="2023-05" db="EMBL/GenBank/DDBJ databases">
        <authorList>
            <consortium name="Lawrence Berkeley National Laboratory"/>
            <person name="Steindorff A."/>
            <person name="Hensen N."/>
            <person name="Bonometti L."/>
            <person name="Westerberg I."/>
            <person name="Brannstrom I.O."/>
            <person name="Guillou S."/>
            <person name="Cros-Aarteil S."/>
            <person name="Calhoun S."/>
            <person name="Haridas S."/>
            <person name="Kuo A."/>
            <person name="Mondo S."/>
            <person name="Pangilinan J."/>
            <person name="Riley R."/>
            <person name="Labutti K."/>
            <person name="Andreopoulos B."/>
            <person name="Lipzen A."/>
            <person name="Chen C."/>
            <person name="Yanf M."/>
            <person name="Daum C."/>
            <person name="Ng V."/>
            <person name="Clum A."/>
            <person name="Ohm R."/>
            <person name="Martin F."/>
            <person name="Silar P."/>
            <person name="Natvig D."/>
            <person name="Lalanne C."/>
            <person name="Gautier V."/>
            <person name="Ament-Velasquez S.L."/>
            <person name="Kruys A."/>
            <person name="Hutchinson M.I."/>
            <person name="Powell A.J."/>
            <person name="Barry K."/>
            <person name="Miller A.N."/>
            <person name="Grigoriev I.V."/>
            <person name="Debuchy R."/>
            <person name="Gladieux P."/>
            <person name="Thoren M.H."/>
            <person name="Johannesson H."/>
        </authorList>
    </citation>
    <scope>NUCLEOTIDE SEQUENCE</scope>
    <source>
        <strain evidence="5">PSN243</strain>
    </source>
</reference>
<evidence type="ECO:0000313" key="5">
    <source>
        <dbReference type="EMBL" id="KAK4447108.1"/>
    </source>
</evidence>
<feature type="transmembrane region" description="Helical" evidence="3">
    <location>
        <begin position="255"/>
        <end position="274"/>
    </location>
</feature>
<dbReference type="PANTHER" id="PTHR34502:SF4">
    <property type="entry name" value="DUF6594 DOMAIN-CONTAINING PROTEIN"/>
    <property type="match status" value="1"/>
</dbReference>
<dbReference type="InterPro" id="IPR046529">
    <property type="entry name" value="DUF6594"/>
</dbReference>
<name>A0AAV9GG46_9PEZI</name>
<protein>
    <recommendedName>
        <fullName evidence="4">DUF6594 domain-containing protein</fullName>
    </recommendedName>
</protein>
<reference evidence="5" key="1">
    <citation type="journal article" date="2023" name="Mol. Phylogenet. Evol.">
        <title>Genome-scale phylogeny and comparative genomics of the fungal order Sordariales.</title>
        <authorList>
            <person name="Hensen N."/>
            <person name="Bonometti L."/>
            <person name="Westerberg I."/>
            <person name="Brannstrom I.O."/>
            <person name="Guillou S."/>
            <person name="Cros-Aarteil S."/>
            <person name="Calhoun S."/>
            <person name="Haridas S."/>
            <person name="Kuo A."/>
            <person name="Mondo S."/>
            <person name="Pangilinan J."/>
            <person name="Riley R."/>
            <person name="LaButti K."/>
            <person name="Andreopoulos B."/>
            <person name="Lipzen A."/>
            <person name="Chen C."/>
            <person name="Yan M."/>
            <person name="Daum C."/>
            <person name="Ng V."/>
            <person name="Clum A."/>
            <person name="Steindorff A."/>
            <person name="Ohm R.A."/>
            <person name="Martin F."/>
            <person name="Silar P."/>
            <person name="Natvig D.O."/>
            <person name="Lalanne C."/>
            <person name="Gautier V."/>
            <person name="Ament-Velasquez S.L."/>
            <person name="Kruys A."/>
            <person name="Hutchinson M.I."/>
            <person name="Powell A.J."/>
            <person name="Barry K."/>
            <person name="Miller A.N."/>
            <person name="Grigoriev I.V."/>
            <person name="Debuchy R."/>
            <person name="Gladieux P."/>
            <person name="Hiltunen Thoren M."/>
            <person name="Johannesson H."/>
        </authorList>
    </citation>
    <scope>NUCLEOTIDE SEQUENCE</scope>
    <source>
        <strain evidence="5">PSN243</strain>
    </source>
</reference>
<dbReference type="Pfam" id="PF20237">
    <property type="entry name" value="DUF6594"/>
    <property type="match status" value="1"/>
</dbReference>
<evidence type="ECO:0000256" key="3">
    <source>
        <dbReference type="SAM" id="Phobius"/>
    </source>
</evidence>
<feature type="domain" description="DUF6594" evidence="4">
    <location>
        <begin position="38"/>
        <end position="292"/>
    </location>
</feature>
<organism evidence="5 6">
    <name type="scientific">Podospora aff. communis PSN243</name>
    <dbReference type="NCBI Taxonomy" id="3040156"/>
    <lineage>
        <taxon>Eukaryota</taxon>
        <taxon>Fungi</taxon>
        <taxon>Dikarya</taxon>
        <taxon>Ascomycota</taxon>
        <taxon>Pezizomycotina</taxon>
        <taxon>Sordariomycetes</taxon>
        <taxon>Sordariomycetidae</taxon>
        <taxon>Sordariales</taxon>
        <taxon>Podosporaceae</taxon>
        <taxon>Podospora</taxon>
    </lineage>
</organism>
<keyword evidence="3" id="KW-0472">Membrane</keyword>
<keyword evidence="6" id="KW-1185">Reference proteome</keyword>
<feature type="region of interest" description="Disordered" evidence="2">
    <location>
        <begin position="1"/>
        <end position="23"/>
    </location>
</feature>
<evidence type="ECO:0000256" key="1">
    <source>
        <dbReference type="SAM" id="Coils"/>
    </source>
</evidence>
<dbReference type="AlphaFoldDB" id="A0AAV9GG46"/>
<evidence type="ECO:0000259" key="4">
    <source>
        <dbReference type="Pfam" id="PF20237"/>
    </source>
</evidence>
<sequence>MAQNEQPADTEPARLTREELDDKPWTVPNNLGRKYIGYKELARYMAADDDFLALRRFDKAHCRLLLMLQAQVAEIEEELDLLNESLSQRQAKDVDNGSVRHDTPERKEVLGRLHRKIREYDELLCRYANMKARPQAPRKTVKNIKTWLQRNMSPIAPEEAKAFDAQDLMSLARSQKSAVRHLTEQYLLAPTHGLFGLLAKRQQQRPDDHVFQGTLQGSDDQLDFVTSVIIFVSATAMLIAPLWILTTVHTLQEKLAVITAFLVAFLAILTWGTISRAFEILAATAGYSAVLVVFLQIGDSK</sequence>
<proteinExistence type="predicted"/>
<dbReference type="Proteomes" id="UP001321760">
    <property type="component" value="Unassembled WGS sequence"/>
</dbReference>
<feature type="transmembrane region" description="Helical" evidence="3">
    <location>
        <begin position="224"/>
        <end position="243"/>
    </location>
</feature>
<feature type="compositionally biased region" description="Basic and acidic residues" evidence="2">
    <location>
        <begin position="11"/>
        <end position="23"/>
    </location>
</feature>
<keyword evidence="3" id="KW-0812">Transmembrane</keyword>
<keyword evidence="3" id="KW-1133">Transmembrane helix</keyword>
<feature type="coiled-coil region" evidence="1">
    <location>
        <begin position="65"/>
        <end position="92"/>
    </location>
</feature>
<accession>A0AAV9GG46</accession>
<gene>
    <name evidence="5" type="ORF">QBC34DRAFT_427655</name>
</gene>
<evidence type="ECO:0000313" key="6">
    <source>
        <dbReference type="Proteomes" id="UP001321760"/>
    </source>
</evidence>